<evidence type="ECO:0000313" key="2">
    <source>
        <dbReference type="Proteomes" id="UP000324800"/>
    </source>
</evidence>
<reference evidence="1 2" key="1">
    <citation type="submission" date="2019-03" db="EMBL/GenBank/DDBJ databases">
        <title>Single cell metagenomics reveals metabolic interactions within the superorganism composed of flagellate Streblomastix strix and complex community of Bacteroidetes bacteria on its surface.</title>
        <authorList>
            <person name="Treitli S.C."/>
            <person name="Kolisko M."/>
            <person name="Husnik F."/>
            <person name="Keeling P."/>
            <person name="Hampl V."/>
        </authorList>
    </citation>
    <scope>NUCLEOTIDE SEQUENCE [LARGE SCALE GENOMIC DNA]</scope>
    <source>
        <strain evidence="1">ST1C</strain>
    </source>
</reference>
<organism evidence="1 2">
    <name type="scientific">Streblomastix strix</name>
    <dbReference type="NCBI Taxonomy" id="222440"/>
    <lineage>
        <taxon>Eukaryota</taxon>
        <taxon>Metamonada</taxon>
        <taxon>Preaxostyla</taxon>
        <taxon>Oxymonadida</taxon>
        <taxon>Streblomastigidae</taxon>
        <taxon>Streblomastix</taxon>
    </lineage>
</organism>
<dbReference type="PANTHER" id="PTHR33050:SF7">
    <property type="entry name" value="RIBONUCLEASE H"/>
    <property type="match status" value="1"/>
</dbReference>
<accession>A0A5J4UP72</accession>
<evidence type="ECO:0000313" key="1">
    <source>
        <dbReference type="EMBL" id="KAA6371882.1"/>
    </source>
</evidence>
<name>A0A5J4UP72_9EUKA</name>
<dbReference type="PANTHER" id="PTHR33050">
    <property type="entry name" value="REVERSE TRANSCRIPTASE DOMAIN-CONTAINING PROTEIN"/>
    <property type="match status" value="1"/>
</dbReference>
<dbReference type="AlphaFoldDB" id="A0A5J4UP72"/>
<protein>
    <submittedName>
        <fullName evidence="1">Uncharacterized protein</fullName>
    </submittedName>
</protein>
<sequence>MVGPYIPDKETQWNMEKDSGCEQVEQGNKQTTLQNAWTRGSTISSQLIRLCNIPRSQISISPHHSISKLNFIPSTQFQYQQLCVYCYAFWDQIKSNHLRGSNRVNPQTNKNTFKNQDFELLRRYISNSLRQMNIQNRNNKNNENVGVIQMDNINRQIRNRTEIDNNVPGMDMESEGNEYKDVRREKLKIIQALKDQCNKIYKNKCEKIRQLAALICRPNLLRSQIKEASLYLVELDKAKIYALKKKSWDVIMIVNRGIIRELKWWIRKIENIQPVSLINKTIICMLKTDAFSQGLGATRIYKNQIEQIQHDCLSKKEAEMTSKTKEIKAIYYGLLRFEQIFKKMQDQPILIRSESTTTVQDIGNWKAKESLIERTKQVFYLVKRLQLQNTTIHISGKLNLTTDSLSRLCRSGDYTLQVGMIQLICKTLNYMPQIDIFAPQRNKLINNYVRVGLNDLGTHFHNAFNYNWSKVKLYIYPLTPVLNTVLQKMKQDKAQRIIIAPIWAGQLWYTKLKSLSIKFLFFGLSERILEMGQRMKDKDQKLSPGNVGAFLMYLLQMQEETCQ</sequence>
<gene>
    <name evidence="1" type="ORF">EZS28_032591</name>
</gene>
<dbReference type="InterPro" id="IPR052055">
    <property type="entry name" value="Hepadnavirus_pol/RT"/>
</dbReference>
<comment type="caution">
    <text evidence="1">The sequence shown here is derived from an EMBL/GenBank/DDBJ whole genome shotgun (WGS) entry which is preliminary data.</text>
</comment>
<dbReference type="EMBL" id="SNRW01014077">
    <property type="protein sequence ID" value="KAA6371882.1"/>
    <property type="molecule type" value="Genomic_DNA"/>
</dbReference>
<dbReference type="Proteomes" id="UP000324800">
    <property type="component" value="Unassembled WGS sequence"/>
</dbReference>
<proteinExistence type="predicted"/>